<reference evidence="1" key="1">
    <citation type="journal article" date="2021" name="New Phytol.">
        <title>Evolutionary innovations through gain and loss of genes in the ectomycorrhizal Boletales.</title>
        <authorList>
            <person name="Wu G."/>
            <person name="Miyauchi S."/>
            <person name="Morin E."/>
            <person name="Kuo A."/>
            <person name="Drula E."/>
            <person name="Varga T."/>
            <person name="Kohler A."/>
            <person name="Feng B."/>
            <person name="Cao Y."/>
            <person name="Lipzen A."/>
            <person name="Daum C."/>
            <person name="Hundley H."/>
            <person name="Pangilinan J."/>
            <person name="Johnson J."/>
            <person name="Barry K."/>
            <person name="LaButti K."/>
            <person name="Ng V."/>
            <person name="Ahrendt S."/>
            <person name="Min B."/>
            <person name="Choi I.G."/>
            <person name="Park H."/>
            <person name="Plett J.M."/>
            <person name="Magnuson J."/>
            <person name="Spatafora J.W."/>
            <person name="Nagy L.G."/>
            <person name="Henrissat B."/>
            <person name="Grigoriev I.V."/>
            <person name="Yang Z.L."/>
            <person name="Xu J."/>
            <person name="Martin F.M."/>
        </authorList>
    </citation>
    <scope>NUCLEOTIDE SEQUENCE</scope>
    <source>
        <strain evidence="1">KUC20120723A-06</strain>
    </source>
</reference>
<comment type="caution">
    <text evidence="1">The sequence shown here is derived from an EMBL/GenBank/DDBJ whole genome shotgun (WGS) entry which is preliminary data.</text>
</comment>
<dbReference type="EMBL" id="MU266631">
    <property type="protein sequence ID" value="KAH7919782.1"/>
    <property type="molecule type" value="Genomic_DNA"/>
</dbReference>
<proteinExistence type="predicted"/>
<protein>
    <submittedName>
        <fullName evidence="1">Uncharacterized protein</fullName>
    </submittedName>
</protein>
<evidence type="ECO:0000313" key="1">
    <source>
        <dbReference type="EMBL" id="KAH7919782.1"/>
    </source>
</evidence>
<dbReference type="Proteomes" id="UP000790709">
    <property type="component" value="Unassembled WGS sequence"/>
</dbReference>
<evidence type="ECO:0000313" key="2">
    <source>
        <dbReference type="Proteomes" id="UP000790709"/>
    </source>
</evidence>
<gene>
    <name evidence="1" type="ORF">BV22DRAFT_1133594</name>
</gene>
<sequence length="132" mass="14536">MNAGLGADKASYIPLRSYKRWKSVLLGRLRGDKAIWEARATTDRLLRSGSKSTNMTLPAKVPYERGHPIVKVERAGPTEGERPVVGESSSKPRWQDGMRELEPSAVCSAPCHSIYDKVFSTPDKGFKTADSS</sequence>
<accession>A0ACB8B357</accession>
<keyword evidence="2" id="KW-1185">Reference proteome</keyword>
<organism evidence="1 2">
    <name type="scientific">Leucogyrophana mollusca</name>
    <dbReference type="NCBI Taxonomy" id="85980"/>
    <lineage>
        <taxon>Eukaryota</taxon>
        <taxon>Fungi</taxon>
        <taxon>Dikarya</taxon>
        <taxon>Basidiomycota</taxon>
        <taxon>Agaricomycotina</taxon>
        <taxon>Agaricomycetes</taxon>
        <taxon>Agaricomycetidae</taxon>
        <taxon>Boletales</taxon>
        <taxon>Boletales incertae sedis</taxon>
        <taxon>Leucogyrophana</taxon>
    </lineage>
</organism>
<name>A0ACB8B357_9AGAM</name>